<evidence type="ECO:0000256" key="19">
    <source>
        <dbReference type="ARBA" id="ARBA00047588"/>
    </source>
</evidence>
<evidence type="ECO:0000313" key="25">
    <source>
        <dbReference type="EMBL" id="MDG5483547.1"/>
    </source>
</evidence>
<feature type="domain" description="Thioesterase" evidence="24">
    <location>
        <begin position="122"/>
        <end position="193"/>
    </location>
</feature>
<evidence type="ECO:0000259" key="24">
    <source>
        <dbReference type="Pfam" id="PF03061"/>
    </source>
</evidence>
<protein>
    <recommendedName>
        <fullName evidence="17">Acyl-coenzyme A thioesterase THEM4</fullName>
        <ecNumber evidence="16">3.1.2.2</ecNumber>
    </recommendedName>
    <alternativeName>
        <fullName evidence="18">Thioesterase superfamily member 4</fullName>
    </alternativeName>
</protein>
<evidence type="ECO:0000313" key="26">
    <source>
        <dbReference type="Proteomes" id="UP001154266"/>
    </source>
</evidence>
<comment type="catalytic activity">
    <reaction evidence="21">
        <text>decanoyl-CoA + H2O = decanoate + CoA + H(+)</text>
        <dbReference type="Rhea" id="RHEA:40059"/>
        <dbReference type="ChEBI" id="CHEBI:15377"/>
        <dbReference type="ChEBI" id="CHEBI:15378"/>
        <dbReference type="ChEBI" id="CHEBI:27689"/>
        <dbReference type="ChEBI" id="CHEBI:57287"/>
        <dbReference type="ChEBI" id="CHEBI:61430"/>
    </reaction>
    <physiologicalReaction direction="left-to-right" evidence="21">
        <dbReference type="Rhea" id="RHEA:40060"/>
    </physiologicalReaction>
</comment>
<sequence>MVQYTDIGDVSSAEVERMRAVYEPLAAAVRELIDATIRTEVDADTVGEVTAEIAAATARLRSRQCDGPFGVRSTTGGDRMAWGNPVIGIRNPIAPPLTIQRNDDGGVFTDFHLGAAYEGPPGHVHGGVSALVLDHVLGEVAANEETPRFTGTITLRYLRPTRLGELHAEARITRTDGFKAYAAGHLADEDGITVEAEGIFIQPKWARG</sequence>
<evidence type="ECO:0000256" key="4">
    <source>
        <dbReference type="ARBA" id="ARBA00022475"/>
    </source>
</evidence>
<evidence type="ECO:0000256" key="13">
    <source>
        <dbReference type="ARBA" id="ARBA00035852"/>
    </source>
</evidence>
<evidence type="ECO:0000256" key="18">
    <source>
        <dbReference type="ARBA" id="ARBA00043210"/>
    </source>
</evidence>
<keyword evidence="5" id="KW-0963">Cytoplasm</keyword>
<evidence type="ECO:0000256" key="12">
    <source>
        <dbReference type="ARBA" id="ARBA00023273"/>
    </source>
</evidence>
<keyword evidence="6" id="KW-0053">Apoptosis</keyword>
<keyword evidence="12" id="KW-0966">Cell projection</keyword>
<evidence type="ECO:0000256" key="10">
    <source>
        <dbReference type="ARBA" id="ARBA00023098"/>
    </source>
</evidence>
<dbReference type="InterPro" id="IPR029069">
    <property type="entry name" value="HotDog_dom_sf"/>
</dbReference>
<keyword evidence="10" id="KW-0443">Lipid metabolism</keyword>
<dbReference type="EMBL" id="JAKZMO010000008">
    <property type="protein sequence ID" value="MDG5483547.1"/>
    <property type="molecule type" value="Genomic_DNA"/>
</dbReference>
<evidence type="ECO:0000256" key="9">
    <source>
        <dbReference type="ARBA" id="ARBA00022946"/>
    </source>
</evidence>
<keyword evidence="9" id="KW-0809">Transit peptide</keyword>
<accession>A0ABT6GPJ7</accession>
<keyword evidence="7" id="KW-0378">Hydrolase</keyword>
<dbReference type="Gene3D" id="3.10.129.10">
    <property type="entry name" value="Hotdog Thioesterase"/>
    <property type="match status" value="1"/>
</dbReference>
<evidence type="ECO:0000256" key="15">
    <source>
        <dbReference type="ARBA" id="ARBA00038456"/>
    </source>
</evidence>
<gene>
    <name evidence="25" type="ORF">MNO81_12165</name>
</gene>
<dbReference type="SUPFAM" id="SSF54637">
    <property type="entry name" value="Thioesterase/thiol ester dehydrase-isomerase"/>
    <property type="match status" value="1"/>
</dbReference>
<keyword evidence="4" id="KW-1003">Cell membrane</keyword>
<evidence type="ECO:0000256" key="1">
    <source>
        <dbReference type="ARBA" id="ARBA00004170"/>
    </source>
</evidence>
<comment type="catalytic activity">
    <reaction evidence="14">
        <text>(9Z)-octadecenoyl-CoA + H2O = (9Z)-octadecenoate + CoA + H(+)</text>
        <dbReference type="Rhea" id="RHEA:40139"/>
        <dbReference type="ChEBI" id="CHEBI:15377"/>
        <dbReference type="ChEBI" id="CHEBI:15378"/>
        <dbReference type="ChEBI" id="CHEBI:30823"/>
        <dbReference type="ChEBI" id="CHEBI:57287"/>
        <dbReference type="ChEBI" id="CHEBI:57387"/>
    </reaction>
    <physiologicalReaction direction="left-to-right" evidence="14">
        <dbReference type="Rhea" id="RHEA:40140"/>
    </physiologicalReaction>
</comment>
<comment type="catalytic activity">
    <reaction evidence="13">
        <text>(5Z,8Z,11Z,14Z)-eicosatetraenoyl-CoA + H2O = (5Z,8Z,11Z,14Z)-eicosatetraenoate + CoA + H(+)</text>
        <dbReference type="Rhea" id="RHEA:40151"/>
        <dbReference type="ChEBI" id="CHEBI:15377"/>
        <dbReference type="ChEBI" id="CHEBI:15378"/>
        <dbReference type="ChEBI" id="CHEBI:32395"/>
        <dbReference type="ChEBI" id="CHEBI:57287"/>
        <dbReference type="ChEBI" id="CHEBI:57368"/>
    </reaction>
    <physiologicalReaction direction="left-to-right" evidence="13">
        <dbReference type="Rhea" id="RHEA:40152"/>
    </physiologicalReaction>
</comment>
<dbReference type="EC" id="3.1.2.2" evidence="16"/>
<keyword evidence="26" id="KW-1185">Reference proteome</keyword>
<dbReference type="InterPro" id="IPR006683">
    <property type="entry name" value="Thioestr_dom"/>
</dbReference>
<evidence type="ECO:0000256" key="8">
    <source>
        <dbReference type="ARBA" id="ARBA00022832"/>
    </source>
</evidence>
<dbReference type="CDD" id="cd03443">
    <property type="entry name" value="PaaI_thioesterase"/>
    <property type="match status" value="1"/>
</dbReference>
<proteinExistence type="inferred from homology"/>
<evidence type="ECO:0000256" key="2">
    <source>
        <dbReference type="ARBA" id="ARBA00004496"/>
    </source>
</evidence>
<evidence type="ECO:0000256" key="14">
    <source>
        <dbReference type="ARBA" id="ARBA00037002"/>
    </source>
</evidence>
<comment type="similarity">
    <text evidence="15">Belongs to the THEM4/THEM5 thioesterase family.</text>
</comment>
<reference evidence="25" key="1">
    <citation type="journal article" date="2023" name="Environ. Microbiol.">
        <title>The 2-methylpropene degradation pathway in Mycobacteriaceae family strains.</title>
        <authorList>
            <person name="Helbich S."/>
            <person name="Barrantes I."/>
            <person name="Dos Anjos Borges L.G."/>
            <person name="Pieper D.H."/>
            <person name="Vainshtein Y."/>
            <person name="Sohn K."/>
            <person name="Engesser K.H."/>
        </authorList>
    </citation>
    <scope>NUCLEOTIDE SEQUENCE</scope>
    <source>
        <strain evidence="25">IBE100</strain>
    </source>
</reference>
<evidence type="ECO:0000256" key="6">
    <source>
        <dbReference type="ARBA" id="ARBA00022703"/>
    </source>
</evidence>
<evidence type="ECO:0000256" key="17">
    <source>
        <dbReference type="ARBA" id="ARBA00040123"/>
    </source>
</evidence>
<evidence type="ECO:0000256" key="5">
    <source>
        <dbReference type="ARBA" id="ARBA00022490"/>
    </source>
</evidence>
<comment type="catalytic activity">
    <reaction evidence="19">
        <text>octanoyl-CoA + H2O = octanoate + CoA + H(+)</text>
        <dbReference type="Rhea" id="RHEA:30143"/>
        <dbReference type="ChEBI" id="CHEBI:15377"/>
        <dbReference type="ChEBI" id="CHEBI:15378"/>
        <dbReference type="ChEBI" id="CHEBI:25646"/>
        <dbReference type="ChEBI" id="CHEBI:57287"/>
        <dbReference type="ChEBI" id="CHEBI:57386"/>
    </reaction>
    <physiologicalReaction direction="left-to-right" evidence="19">
        <dbReference type="Rhea" id="RHEA:30144"/>
    </physiologicalReaction>
</comment>
<evidence type="ECO:0000256" key="3">
    <source>
        <dbReference type="ARBA" id="ARBA00004632"/>
    </source>
</evidence>
<dbReference type="Pfam" id="PF03061">
    <property type="entry name" value="4HBT"/>
    <property type="match status" value="1"/>
</dbReference>
<comment type="catalytic activity">
    <reaction evidence="23">
        <text>tetradecanoyl-CoA + H2O = tetradecanoate + CoA + H(+)</text>
        <dbReference type="Rhea" id="RHEA:40119"/>
        <dbReference type="ChEBI" id="CHEBI:15377"/>
        <dbReference type="ChEBI" id="CHEBI:15378"/>
        <dbReference type="ChEBI" id="CHEBI:30807"/>
        <dbReference type="ChEBI" id="CHEBI:57287"/>
        <dbReference type="ChEBI" id="CHEBI:57385"/>
    </reaction>
    <physiologicalReaction direction="left-to-right" evidence="23">
        <dbReference type="Rhea" id="RHEA:40120"/>
    </physiologicalReaction>
</comment>
<comment type="subcellular location">
    <subcellularLocation>
        <location evidence="3">Cell projection</location>
        <location evidence="3">Ruffle membrane</location>
    </subcellularLocation>
    <subcellularLocation>
        <location evidence="2">Cytoplasm</location>
    </subcellularLocation>
    <subcellularLocation>
        <location evidence="1">Membrane</location>
        <topology evidence="1">Peripheral membrane protein</topology>
    </subcellularLocation>
</comment>
<evidence type="ECO:0000256" key="20">
    <source>
        <dbReference type="ARBA" id="ARBA00047734"/>
    </source>
</evidence>
<evidence type="ECO:0000256" key="21">
    <source>
        <dbReference type="ARBA" id="ARBA00047969"/>
    </source>
</evidence>
<dbReference type="PANTHER" id="PTHR12418:SF19">
    <property type="entry name" value="ACYL-COENZYME A THIOESTERASE THEM4"/>
    <property type="match status" value="1"/>
</dbReference>
<evidence type="ECO:0000256" key="7">
    <source>
        <dbReference type="ARBA" id="ARBA00022801"/>
    </source>
</evidence>
<keyword evidence="11" id="KW-0472">Membrane</keyword>
<name>A0ABT6GPJ7_MYCGU</name>
<comment type="catalytic activity">
    <reaction evidence="20">
        <text>hexadecanoyl-CoA + H2O = hexadecanoate + CoA + H(+)</text>
        <dbReference type="Rhea" id="RHEA:16645"/>
        <dbReference type="ChEBI" id="CHEBI:7896"/>
        <dbReference type="ChEBI" id="CHEBI:15377"/>
        <dbReference type="ChEBI" id="CHEBI:15378"/>
        <dbReference type="ChEBI" id="CHEBI:57287"/>
        <dbReference type="ChEBI" id="CHEBI:57379"/>
        <dbReference type="EC" id="3.1.2.2"/>
    </reaction>
    <physiologicalReaction direction="left-to-right" evidence="20">
        <dbReference type="Rhea" id="RHEA:16646"/>
    </physiologicalReaction>
</comment>
<organism evidence="25 26">
    <name type="scientific">Mycolicibacterium gadium</name>
    <name type="common">Mycobacterium gadium</name>
    <dbReference type="NCBI Taxonomy" id="1794"/>
    <lineage>
        <taxon>Bacteria</taxon>
        <taxon>Bacillati</taxon>
        <taxon>Actinomycetota</taxon>
        <taxon>Actinomycetes</taxon>
        <taxon>Mycobacteriales</taxon>
        <taxon>Mycobacteriaceae</taxon>
        <taxon>Mycolicibacterium</taxon>
    </lineage>
</organism>
<evidence type="ECO:0000256" key="16">
    <source>
        <dbReference type="ARBA" id="ARBA00038848"/>
    </source>
</evidence>
<dbReference type="InterPro" id="IPR052365">
    <property type="entry name" value="THEM4/THEM5_acyl-CoA_thioest"/>
</dbReference>
<comment type="catalytic activity">
    <reaction evidence="22">
        <text>dodecanoyl-CoA + H2O = dodecanoate + CoA + H(+)</text>
        <dbReference type="Rhea" id="RHEA:30135"/>
        <dbReference type="ChEBI" id="CHEBI:15377"/>
        <dbReference type="ChEBI" id="CHEBI:15378"/>
        <dbReference type="ChEBI" id="CHEBI:18262"/>
        <dbReference type="ChEBI" id="CHEBI:57287"/>
        <dbReference type="ChEBI" id="CHEBI:57375"/>
    </reaction>
    <physiologicalReaction direction="left-to-right" evidence="22">
        <dbReference type="Rhea" id="RHEA:30136"/>
    </physiologicalReaction>
</comment>
<dbReference type="RefSeq" id="WP_278221224.1">
    <property type="nucleotide sequence ID" value="NZ_JAKZMO010000008.1"/>
</dbReference>
<evidence type="ECO:0000256" key="22">
    <source>
        <dbReference type="ARBA" id="ARBA00048074"/>
    </source>
</evidence>
<dbReference type="Proteomes" id="UP001154266">
    <property type="component" value="Unassembled WGS sequence"/>
</dbReference>
<keyword evidence="8" id="KW-0276">Fatty acid metabolism</keyword>
<evidence type="ECO:0000256" key="23">
    <source>
        <dbReference type="ARBA" id="ARBA00048180"/>
    </source>
</evidence>
<comment type="caution">
    <text evidence="25">The sequence shown here is derived from an EMBL/GenBank/DDBJ whole genome shotgun (WGS) entry which is preliminary data.</text>
</comment>
<evidence type="ECO:0000256" key="11">
    <source>
        <dbReference type="ARBA" id="ARBA00023136"/>
    </source>
</evidence>
<dbReference type="PANTHER" id="PTHR12418">
    <property type="entry name" value="ACYL-COENZYME A THIOESTERASE THEM4"/>
    <property type="match status" value="1"/>
</dbReference>